<dbReference type="PROSITE" id="PS51257">
    <property type="entry name" value="PROKAR_LIPOPROTEIN"/>
    <property type="match status" value="1"/>
</dbReference>
<organism evidence="2 3">
    <name type="scientific">Polyangium mundeleinium</name>
    <dbReference type="NCBI Taxonomy" id="2995306"/>
    <lineage>
        <taxon>Bacteria</taxon>
        <taxon>Pseudomonadati</taxon>
        <taxon>Myxococcota</taxon>
        <taxon>Polyangia</taxon>
        <taxon>Polyangiales</taxon>
        <taxon>Polyangiaceae</taxon>
        <taxon>Polyangium</taxon>
    </lineage>
</organism>
<dbReference type="RefSeq" id="WP_271927801.1">
    <property type="nucleotide sequence ID" value="NZ_JAQNDO010000001.1"/>
</dbReference>
<protein>
    <recommendedName>
        <fullName evidence="4">Outer membrane protein beta-barrel domain-containing protein</fullName>
    </recommendedName>
</protein>
<feature type="signal peptide" evidence="1">
    <location>
        <begin position="1"/>
        <end position="26"/>
    </location>
</feature>
<keyword evidence="3" id="KW-1185">Reference proteome</keyword>
<reference evidence="2 3" key="1">
    <citation type="submission" date="2022-11" db="EMBL/GenBank/DDBJ databases">
        <title>Minimal conservation of predation-associated metabolite biosynthetic gene clusters underscores biosynthetic potential of Myxococcota including descriptions for ten novel species: Archangium lansinium sp. nov., Myxococcus landrumus sp. nov., Nannocystis bai.</title>
        <authorList>
            <person name="Ahearne A."/>
            <person name="Stevens C."/>
            <person name="Dowd S."/>
        </authorList>
    </citation>
    <scope>NUCLEOTIDE SEQUENCE [LARGE SCALE GENOMIC DNA]</scope>
    <source>
        <strain evidence="2 3">RJM3</strain>
    </source>
</reference>
<gene>
    <name evidence="2" type="ORF">POL67_45845</name>
</gene>
<feature type="chain" id="PRO_5046586643" description="Outer membrane protein beta-barrel domain-containing protein" evidence="1">
    <location>
        <begin position="27"/>
        <end position="287"/>
    </location>
</feature>
<keyword evidence="1" id="KW-0732">Signal</keyword>
<evidence type="ECO:0000313" key="3">
    <source>
        <dbReference type="Proteomes" id="UP001221411"/>
    </source>
</evidence>
<comment type="caution">
    <text evidence="2">The sequence shown here is derived from an EMBL/GenBank/DDBJ whole genome shotgun (WGS) entry which is preliminary data.</text>
</comment>
<evidence type="ECO:0000256" key="1">
    <source>
        <dbReference type="SAM" id="SignalP"/>
    </source>
</evidence>
<evidence type="ECO:0000313" key="2">
    <source>
        <dbReference type="EMBL" id="MDC0748739.1"/>
    </source>
</evidence>
<proteinExistence type="predicted"/>
<accession>A0ABT5F552</accession>
<name>A0ABT5F552_9BACT</name>
<sequence>MLVLRSTSTLFCAVLASFLAAGCAPALSSMQPAHVAPKGHVQAEIGMDVSVPTGPISDVIDVATVLVDASDDRDLTQAEVDQIYDAAGGLFLNPPSVTPHVGVGYTAVDNLEISLRFATSSIRLGGRYQFLNKERHGVDATVGLGLGYYVLPLPLGDTLQIIELEDFSRYQVDIPIAFGTHGSWYRLWGGPRLMYTHFGTSLKLAIPEIAAKAIAGRSELASFGGNAFYVGGQGGVAVGYKHVFFGFELTLVQLISNGTLKVLDKTVRDLDHNSFIVYPALGFMGEF</sequence>
<dbReference type="Proteomes" id="UP001221411">
    <property type="component" value="Unassembled WGS sequence"/>
</dbReference>
<dbReference type="EMBL" id="JAQNDO010000001">
    <property type="protein sequence ID" value="MDC0748739.1"/>
    <property type="molecule type" value="Genomic_DNA"/>
</dbReference>
<evidence type="ECO:0008006" key="4">
    <source>
        <dbReference type="Google" id="ProtNLM"/>
    </source>
</evidence>